<dbReference type="PANTHER" id="PTHR43280:SF2">
    <property type="entry name" value="HTH-TYPE TRANSCRIPTIONAL REGULATOR EXSA"/>
    <property type="match status" value="1"/>
</dbReference>
<dbReference type="SMART" id="SM00342">
    <property type="entry name" value="HTH_ARAC"/>
    <property type="match status" value="1"/>
</dbReference>
<dbReference type="PRINTS" id="PR00032">
    <property type="entry name" value="HTHARAC"/>
</dbReference>
<organism evidence="6 7">
    <name type="scientific">Paenibacillus alginolyticus</name>
    <dbReference type="NCBI Taxonomy" id="59839"/>
    <lineage>
        <taxon>Bacteria</taxon>
        <taxon>Bacillati</taxon>
        <taxon>Bacillota</taxon>
        <taxon>Bacilli</taxon>
        <taxon>Bacillales</taxon>
        <taxon>Paenibacillaceae</taxon>
        <taxon>Paenibacillus</taxon>
    </lineage>
</organism>
<reference evidence="6 7" key="1">
    <citation type="submission" date="2022-05" db="EMBL/GenBank/DDBJ databases">
        <title>Genome Sequencing of Bee-Associated Microbes.</title>
        <authorList>
            <person name="Dunlap C."/>
        </authorList>
    </citation>
    <scope>NUCLEOTIDE SEQUENCE [LARGE SCALE GENOMIC DNA]</scope>
    <source>
        <strain evidence="6 7">NRRL B-14421</strain>
    </source>
</reference>
<evidence type="ECO:0000313" key="6">
    <source>
        <dbReference type="EMBL" id="MCY9695121.1"/>
    </source>
</evidence>
<dbReference type="InterPro" id="IPR018062">
    <property type="entry name" value="HTH_AraC-typ_CS"/>
</dbReference>
<keyword evidence="4" id="KW-0812">Transmembrane</keyword>
<dbReference type="EMBL" id="JAMDMX010000061">
    <property type="protein sequence ID" value="MCY9695121.1"/>
    <property type="molecule type" value="Genomic_DNA"/>
</dbReference>
<dbReference type="SUPFAM" id="SSF46689">
    <property type="entry name" value="Homeodomain-like"/>
    <property type="match status" value="1"/>
</dbReference>
<evidence type="ECO:0000256" key="2">
    <source>
        <dbReference type="ARBA" id="ARBA00023125"/>
    </source>
</evidence>
<dbReference type="PANTHER" id="PTHR43280">
    <property type="entry name" value="ARAC-FAMILY TRANSCRIPTIONAL REGULATOR"/>
    <property type="match status" value="1"/>
</dbReference>
<dbReference type="RefSeq" id="WP_268616582.1">
    <property type="nucleotide sequence ID" value="NZ_JAMDMX010000061.1"/>
</dbReference>
<protein>
    <submittedName>
        <fullName evidence="6">AraC family transcriptional regulator</fullName>
    </submittedName>
</protein>
<gene>
    <name evidence="6" type="ORF">M5X19_19765</name>
</gene>
<evidence type="ECO:0000256" key="4">
    <source>
        <dbReference type="SAM" id="Phobius"/>
    </source>
</evidence>
<dbReference type="PROSITE" id="PS00041">
    <property type="entry name" value="HTH_ARAC_FAMILY_1"/>
    <property type="match status" value="1"/>
</dbReference>
<keyword evidence="1" id="KW-0805">Transcription regulation</keyword>
<keyword evidence="7" id="KW-1185">Reference proteome</keyword>
<proteinExistence type="predicted"/>
<feature type="domain" description="HTH araC/xylS-type" evidence="5">
    <location>
        <begin position="642"/>
        <end position="741"/>
    </location>
</feature>
<dbReference type="Gene3D" id="1.10.10.60">
    <property type="entry name" value="Homeodomain-like"/>
    <property type="match status" value="2"/>
</dbReference>
<evidence type="ECO:0000256" key="3">
    <source>
        <dbReference type="ARBA" id="ARBA00023163"/>
    </source>
</evidence>
<keyword evidence="2" id="KW-0238">DNA-binding</keyword>
<keyword evidence="4" id="KW-1133">Transmembrane helix</keyword>
<keyword evidence="4" id="KW-0472">Membrane</keyword>
<evidence type="ECO:0000313" key="7">
    <source>
        <dbReference type="Proteomes" id="UP001527099"/>
    </source>
</evidence>
<comment type="caution">
    <text evidence="6">The sequence shown here is derived from an EMBL/GenBank/DDBJ whole genome shotgun (WGS) entry which is preliminary data.</text>
</comment>
<name>A0ABT4GG43_9BACL</name>
<dbReference type="InterPro" id="IPR009057">
    <property type="entry name" value="Homeodomain-like_sf"/>
</dbReference>
<dbReference type="PROSITE" id="PS01124">
    <property type="entry name" value="HTH_ARAC_FAMILY_2"/>
    <property type="match status" value="1"/>
</dbReference>
<dbReference type="Proteomes" id="UP001527099">
    <property type="component" value="Unassembled WGS sequence"/>
</dbReference>
<feature type="transmembrane region" description="Helical" evidence="4">
    <location>
        <begin position="14"/>
        <end position="32"/>
    </location>
</feature>
<keyword evidence="3" id="KW-0804">Transcription</keyword>
<sequence length="744" mass="86405">MKRLLPEKTYLRNFLNMGILFTVIILLFSYLLRQEYSKQAYEDINHLMEIKTDRLSQGFEYQLDHLRAYALNIYQDPDIFNWLMSDRNEPLSASYAFKSVSKFMSLQAFIDTTYLVNTKTQQVIDSKAGIHSFADFTDQEMLARIKNNAPTTLRFFNHTLNTESYLALIVPSNYSKIASQGYLVILLNKSLIEKYLLQNLNDSTTGIMILDGKQNLILGGSNTFNYKQMLQQNIKNHELVLGNNMYLIHSHAFKIEDWTLYSTVKVKDISKNIDRIQWEILGLCLFLLFVLSALTYWNSRRHFKPFSQLASQMKKTVASALPASEQTQNTEYAIIKSGLDHMVKTMEEMNIMIRNHQDVIKNEFLRQWLLQGTYNGVIQEDRNKNLHSLLSSDVYLAVMRINRYQSFSDRYSYASRKLLIYAMGNIVGEILGKHGFVSENVDLGSDHLVVLIGAGADENEPMQALYEAREAIGQWLQFHVTVALSNKTAVHDNMRNLYDRTYDLTLLRFFNEQDKVYVEEDLGDYLPEQQSDLDEKLVQELIQSVRKSQKDKVSAELDALFAKLQNLTYAECKFQLKLLFFYIFKAFNKVIADQEQGGADLLLQKFDTLSDVKDWIYNQFVKIIDSVALKHSASNRKEELASEIFDYVKQHLQDPMLTLENIADYLVLSVSYVRLVFKETYLITLSDFIHQERLEQAKQLLISTDWPVLNIAERSGFQSKTTFFTSFKKYTGLTPNQYREQNSK</sequence>
<dbReference type="Pfam" id="PF12833">
    <property type="entry name" value="HTH_18"/>
    <property type="match status" value="1"/>
</dbReference>
<dbReference type="InterPro" id="IPR020449">
    <property type="entry name" value="Tscrpt_reg_AraC-type_HTH"/>
</dbReference>
<dbReference type="InterPro" id="IPR018060">
    <property type="entry name" value="HTH_AraC"/>
</dbReference>
<evidence type="ECO:0000259" key="5">
    <source>
        <dbReference type="PROSITE" id="PS01124"/>
    </source>
</evidence>
<evidence type="ECO:0000256" key="1">
    <source>
        <dbReference type="ARBA" id="ARBA00023015"/>
    </source>
</evidence>
<feature type="transmembrane region" description="Helical" evidence="4">
    <location>
        <begin position="280"/>
        <end position="297"/>
    </location>
</feature>
<accession>A0ABT4GG43</accession>